<dbReference type="OrthoDB" id="6102375at2759"/>
<dbReference type="PANTHER" id="PTHR45713">
    <property type="entry name" value="FTP DOMAIN-CONTAINING PROTEIN"/>
    <property type="match status" value="1"/>
</dbReference>
<dbReference type="SUPFAM" id="SSF49785">
    <property type="entry name" value="Galactose-binding domain-like"/>
    <property type="match status" value="1"/>
</dbReference>
<dbReference type="InterPro" id="IPR006585">
    <property type="entry name" value="FTP1"/>
</dbReference>
<dbReference type="GO" id="GO:0001868">
    <property type="term" value="P:regulation of complement activation, lectin pathway"/>
    <property type="evidence" value="ECO:0007669"/>
    <property type="project" value="UniProtKB-ARBA"/>
</dbReference>
<keyword evidence="6" id="KW-0106">Calcium</keyword>
<evidence type="ECO:0000313" key="10">
    <source>
        <dbReference type="EMBL" id="CAH1783521.1"/>
    </source>
</evidence>
<keyword evidence="4" id="KW-0479">Metal-binding</keyword>
<keyword evidence="7" id="KW-1015">Disulfide bond</keyword>
<dbReference type="GO" id="GO:0046872">
    <property type="term" value="F:metal ion binding"/>
    <property type="evidence" value="ECO:0007669"/>
    <property type="project" value="UniProtKB-KW"/>
</dbReference>
<evidence type="ECO:0000256" key="2">
    <source>
        <dbReference type="ARBA" id="ARBA00010147"/>
    </source>
</evidence>
<evidence type="ECO:0000256" key="3">
    <source>
        <dbReference type="ARBA" id="ARBA00011233"/>
    </source>
</evidence>
<evidence type="ECO:0000256" key="6">
    <source>
        <dbReference type="ARBA" id="ARBA00022837"/>
    </source>
</evidence>
<dbReference type="InterPro" id="IPR008979">
    <property type="entry name" value="Galactose-bd-like_sf"/>
</dbReference>
<keyword evidence="8" id="KW-0732">Signal</keyword>
<dbReference type="SMART" id="SM00607">
    <property type="entry name" value="FTP"/>
    <property type="match status" value="1"/>
</dbReference>
<dbReference type="GO" id="GO:0042806">
    <property type="term" value="F:fucose binding"/>
    <property type="evidence" value="ECO:0007669"/>
    <property type="project" value="UniProtKB-ARBA"/>
</dbReference>
<evidence type="ECO:0000259" key="9">
    <source>
        <dbReference type="PROSITE" id="PS50022"/>
    </source>
</evidence>
<dbReference type="InterPro" id="IPR051941">
    <property type="entry name" value="BG_Antigen-Binding_Lectin"/>
</dbReference>
<protein>
    <recommendedName>
        <fullName evidence="9">F5/8 type C domain-containing protein</fullName>
    </recommendedName>
</protein>
<sequence length="184" mass="20579">MKSAIFLFAVLVIVRYETNSAALAGGVDFSSPPLKTENIALNKPTSQSSTYITGHASAESYKAVDGSDDRDWYHGSCTHTQNDVNAWWMVDLEGEYLVQSVRLVNNMNTVPARLANFKIEVSKDKITWELCAHHGSTLNSVNMDWQLFDCPALMIGRYVRVQLQGTNYLILCEVEVNGRRSITN</sequence>
<dbReference type="GO" id="GO:0010185">
    <property type="term" value="P:regulation of cellular defense response"/>
    <property type="evidence" value="ECO:0007669"/>
    <property type="project" value="UniProtKB-ARBA"/>
</dbReference>
<feature type="domain" description="F5/8 type C" evidence="9">
    <location>
        <begin position="29"/>
        <end position="179"/>
    </location>
</feature>
<dbReference type="PROSITE" id="PS50022">
    <property type="entry name" value="FA58C_3"/>
    <property type="match status" value="1"/>
</dbReference>
<comment type="function">
    <text evidence="1">Acts as a defensive agent. Recognizes blood group fucosylated oligosaccharides including A, B, H and Lewis B-type antigens. Does not recognize Lewis A antigen and has low affinity for monovalent haptens.</text>
</comment>
<feature type="signal peptide" evidence="8">
    <location>
        <begin position="1"/>
        <end position="20"/>
    </location>
</feature>
<organism evidence="10 11">
    <name type="scientific">Owenia fusiformis</name>
    <name type="common">Polychaete worm</name>
    <dbReference type="NCBI Taxonomy" id="6347"/>
    <lineage>
        <taxon>Eukaryota</taxon>
        <taxon>Metazoa</taxon>
        <taxon>Spiralia</taxon>
        <taxon>Lophotrochozoa</taxon>
        <taxon>Annelida</taxon>
        <taxon>Polychaeta</taxon>
        <taxon>Sedentaria</taxon>
        <taxon>Canalipalpata</taxon>
        <taxon>Sabellida</taxon>
        <taxon>Oweniida</taxon>
        <taxon>Oweniidae</taxon>
        <taxon>Owenia</taxon>
    </lineage>
</organism>
<evidence type="ECO:0000256" key="8">
    <source>
        <dbReference type="SAM" id="SignalP"/>
    </source>
</evidence>
<proteinExistence type="inferred from homology"/>
<comment type="caution">
    <text evidence="10">The sequence shown here is derived from an EMBL/GenBank/DDBJ whole genome shotgun (WGS) entry which is preliminary data.</text>
</comment>
<reference evidence="10" key="1">
    <citation type="submission" date="2022-03" db="EMBL/GenBank/DDBJ databases">
        <authorList>
            <person name="Martin C."/>
        </authorList>
    </citation>
    <scope>NUCLEOTIDE SEQUENCE</scope>
</reference>
<feature type="chain" id="PRO_5035918976" description="F5/8 type C domain-containing protein" evidence="8">
    <location>
        <begin position="21"/>
        <end position="184"/>
    </location>
</feature>
<evidence type="ECO:0000256" key="4">
    <source>
        <dbReference type="ARBA" id="ARBA00022723"/>
    </source>
</evidence>
<evidence type="ECO:0000256" key="5">
    <source>
        <dbReference type="ARBA" id="ARBA00022734"/>
    </source>
</evidence>
<gene>
    <name evidence="10" type="ORF">OFUS_LOCUS9858</name>
</gene>
<evidence type="ECO:0000256" key="1">
    <source>
        <dbReference type="ARBA" id="ARBA00002219"/>
    </source>
</evidence>
<evidence type="ECO:0000256" key="7">
    <source>
        <dbReference type="ARBA" id="ARBA00023157"/>
    </source>
</evidence>
<comment type="subunit">
    <text evidence="3">Homotrimer.</text>
</comment>
<accession>A0A8S4NNS6</accession>
<dbReference type="InterPro" id="IPR000421">
    <property type="entry name" value="FA58C"/>
</dbReference>
<dbReference type="AlphaFoldDB" id="A0A8S4NNS6"/>
<dbReference type="PANTHER" id="PTHR45713:SF6">
    <property type="entry name" value="F5_8 TYPE C DOMAIN-CONTAINING PROTEIN"/>
    <property type="match status" value="1"/>
</dbReference>
<dbReference type="Gene3D" id="2.60.120.260">
    <property type="entry name" value="Galactose-binding domain-like"/>
    <property type="match status" value="1"/>
</dbReference>
<dbReference type="Pfam" id="PF22633">
    <property type="entry name" value="F5_F8_type_C_2"/>
    <property type="match status" value="1"/>
</dbReference>
<keyword evidence="11" id="KW-1185">Reference proteome</keyword>
<dbReference type="Proteomes" id="UP000749559">
    <property type="component" value="Unassembled WGS sequence"/>
</dbReference>
<keyword evidence="5" id="KW-0430">Lectin</keyword>
<comment type="similarity">
    <text evidence="2">Belongs to the fucolectin family.</text>
</comment>
<dbReference type="EMBL" id="CAIIXF020000005">
    <property type="protein sequence ID" value="CAH1783521.1"/>
    <property type="molecule type" value="Genomic_DNA"/>
</dbReference>
<name>A0A8S4NNS6_OWEFU</name>
<evidence type="ECO:0000313" key="11">
    <source>
        <dbReference type="Proteomes" id="UP000749559"/>
    </source>
</evidence>